<feature type="compositionally biased region" description="Gly residues" evidence="1">
    <location>
        <begin position="402"/>
        <end position="415"/>
    </location>
</feature>
<dbReference type="AlphaFoldDB" id="A0AA40AW99"/>
<keyword evidence="3" id="KW-1185">Reference proteome</keyword>
<evidence type="ECO:0000313" key="3">
    <source>
        <dbReference type="Proteomes" id="UP001172101"/>
    </source>
</evidence>
<feature type="region of interest" description="Disordered" evidence="1">
    <location>
        <begin position="188"/>
        <end position="545"/>
    </location>
</feature>
<feature type="compositionally biased region" description="Low complexity" evidence="1">
    <location>
        <begin position="224"/>
        <end position="241"/>
    </location>
</feature>
<proteinExistence type="predicted"/>
<feature type="compositionally biased region" description="Pro residues" evidence="1">
    <location>
        <begin position="63"/>
        <end position="75"/>
    </location>
</feature>
<feature type="compositionally biased region" description="Low complexity" evidence="1">
    <location>
        <begin position="460"/>
        <end position="473"/>
    </location>
</feature>
<dbReference type="RefSeq" id="XP_060299101.1">
    <property type="nucleotide sequence ID" value="XM_060443819.1"/>
</dbReference>
<feature type="compositionally biased region" description="Pro residues" evidence="1">
    <location>
        <begin position="83"/>
        <end position="92"/>
    </location>
</feature>
<feature type="compositionally biased region" description="Pro residues" evidence="1">
    <location>
        <begin position="355"/>
        <end position="364"/>
    </location>
</feature>
<evidence type="ECO:0000256" key="1">
    <source>
        <dbReference type="SAM" id="MobiDB-lite"/>
    </source>
</evidence>
<evidence type="ECO:0000313" key="2">
    <source>
        <dbReference type="EMBL" id="KAK0723177.1"/>
    </source>
</evidence>
<feature type="compositionally biased region" description="Pro residues" evidence="1">
    <location>
        <begin position="19"/>
        <end position="30"/>
    </location>
</feature>
<dbReference type="GeneID" id="85327089"/>
<feature type="compositionally biased region" description="Basic and acidic residues" evidence="1">
    <location>
        <begin position="512"/>
        <end position="530"/>
    </location>
</feature>
<dbReference type="Proteomes" id="UP001172101">
    <property type="component" value="Unassembled WGS sequence"/>
</dbReference>
<comment type="caution">
    <text evidence="2">The sequence shown here is derived from an EMBL/GenBank/DDBJ whole genome shotgun (WGS) entry which is preliminary data.</text>
</comment>
<reference evidence="2" key="1">
    <citation type="submission" date="2023-06" db="EMBL/GenBank/DDBJ databases">
        <title>Genome-scale phylogeny and comparative genomics of the fungal order Sordariales.</title>
        <authorList>
            <consortium name="Lawrence Berkeley National Laboratory"/>
            <person name="Hensen N."/>
            <person name="Bonometti L."/>
            <person name="Westerberg I."/>
            <person name="Brannstrom I.O."/>
            <person name="Guillou S."/>
            <person name="Cros-Aarteil S."/>
            <person name="Calhoun S."/>
            <person name="Haridas S."/>
            <person name="Kuo A."/>
            <person name="Mondo S."/>
            <person name="Pangilinan J."/>
            <person name="Riley R."/>
            <person name="LaButti K."/>
            <person name="Andreopoulos B."/>
            <person name="Lipzen A."/>
            <person name="Chen C."/>
            <person name="Yanf M."/>
            <person name="Daum C."/>
            <person name="Ng V."/>
            <person name="Clum A."/>
            <person name="Steindorff A."/>
            <person name="Ohm R."/>
            <person name="Martin F."/>
            <person name="Silar P."/>
            <person name="Natvig D."/>
            <person name="Lalanne C."/>
            <person name="Gautier V."/>
            <person name="Ament-velasquez S.L."/>
            <person name="Kruys A."/>
            <person name="Hutchinson M.I."/>
            <person name="Powell A.J."/>
            <person name="Barry K."/>
            <person name="Miller A.N."/>
            <person name="Grigoriev I.V."/>
            <person name="Debuchy R."/>
            <person name="Gladieux P."/>
            <person name="Thoren M.H."/>
            <person name="Johannesson H."/>
        </authorList>
    </citation>
    <scope>NUCLEOTIDE SEQUENCE</scope>
    <source>
        <strain evidence="2">SMH2392-1A</strain>
    </source>
</reference>
<feature type="compositionally biased region" description="Polar residues" evidence="1">
    <location>
        <begin position="46"/>
        <end position="58"/>
    </location>
</feature>
<dbReference type="EMBL" id="JAUIRO010000003">
    <property type="protein sequence ID" value="KAK0723177.1"/>
    <property type="molecule type" value="Genomic_DNA"/>
</dbReference>
<name>A0AA40AW99_9PEZI</name>
<accession>A0AA40AW99</accession>
<organism evidence="2 3">
    <name type="scientific">Lasiosphaeria miniovina</name>
    <dbReference type="NCBI Taxonomy" id="1954250"/>
    <lineage>
        <taxon>Eukaryota</taxon>
        <taxon>Fungi</taxon>
        <taxon>Dikarya</taxon>
        <taxon>Ascomycota</taxon>
        <taxon>Pezizomycotina</taxon>
        <taxon>Sordariomycetes</taxon>
        <taxon>Sordariomycetidae</taxon>
        <taxon>Sordariales</taxon>
        <taxon>Lasiosphaeriaceae</taxon>
        <taxon>Lasiosphaeria</taxon>
    </lineage>
</organism>
<feature type="compositionally biased region" description="Low complexity" evidence="1">
    <location>
        <begin position="290"/>
        <end position="313"/>
    </location>
</feature>
<feature type="compositionally biased region" description="Polar residues" evidence="1">
    <location>
        <begin position="536"/>
        <end position="545"/>
    </location>
</feature>
<feature type="compositionally biased region" description="Polar residues" evidence="1">
    <location>
        <begin position="481"/>
        <end position="495"/>
    </location>
</feature>
<feature type="region of interest" description="Disordered" evidence="1">
    <location>
        <begin position="1"/>
        <end position="31"/>
    </location>
</feature>
<protein>
    <submittedName>
        <fullName evidence="2">Uncharacterized protein</fullName>
    </submittedName>
</protein>
<gene>
    <name evidence="2" type="ORF">B0T26DRAFT_740203</name>
</gene>
<feature type="region of interest" description="Disordered" evidence="1">
    <location>
        <begin position="46"/>
        <end position="107"/>
    </location>
</feature>
<sequence>MLTINKPVQYGYRSVHDLPTPPSTSRPSPPLVFQDFVQQQKATLAIFRSSSPPGQSMSAPHRGLPPPAALTPVQPPSGSGPSQAPPLPPPPQSQSLGQFPAAPSWQHVSEESMRAWLLAKAEEEKRRQEEEKTRQESYRLEQRRMEHDILRTSLQGGIPPPMVPVVFAGMSGGVISQAALEWAQQYVLSQSQQQQHPPALMPPGPISPEHQRRDSQAQTYAQYPTSGGVPSTPGSGQGPPSAYMPGYPGSPTRPRGQSMPGPMGGRSHGGVSNLPSLNTNVPGGPGGPGATPSASHPGIVQSQSQPESQPSPSIYFHHWQPPASQGGGGGGARSGTDQPGTPSVGESPRKRKAPGPQPPVPPPGASQRLRSPPFSHSVGLSNPPPGRRRGHSRQRSDLGSYRAGGRGRGESGSGSFGAPREASPMHRDGGESFSFLHHQQQQHPQHQQQHPQQHQHQHQHQQAQGQGPQPQQARARAGAHSVSSLLSDAPQSPRATAQFAALAGPPGMRGQHGGEGDGRNSPRSLEEKARGGVLGSTATQPGDND</sequence>
<dbReference type="Pfam" id="PF10846">
    <property type="entry name" value="DUF2722"/>
    <property type="match status" value="1"/>
</dbReference>
<feature type="compositionally biased region" description="Low complexity" evidence="1">
    <location>
        <begin position="437"/>
        <end position="452"/>
    </location>
</feature>
<dbReference type="InterPro" id="IPR021216">
    <property type="entry name" value="DUF2722"/>
</dbReference>